<dbReference type="RefSeq" id="WP_226175627.1">
    <property type="nucleotide sequence ID" value="NZ_JAJADR010000002.1"/>
</dbReference>
<gene>
    <name evidence="3" type="ORF">LGH74_11035</name>
</gene>
<evidence type="ECO:0000313" key="4">
    <source>
        <dbReference type="Proteomes" id="UP001165296"/>
    </source>
</evidence>
<name>A0ABS8ATY2_9BACT</name>
<keyword evidence="3" id="KW-0808">Transferase</keyword>
<protein>
    <submittedName>
        <fullName evidence="3">Acyltransferase</fullName>
    </submittedName>
</protein>
<dbReference type="InterPro" id="IPR002656">
    <property type="entry name" value="Acyl_transf_3_dom"/>
</dbReference>
<feature type="transmembrane region" description="Helical" evidence="1">
    <location>
        <begin position="317"/>
        <end position="336"/>
    </location>
</feature>
<feature type="transmembrane region" description="Helical" evidence="1">
    <location>
        <begin position="348"/>
        <end position="366"/>
    </location>
</feature>
<sequence length="378" mass="43777">MATKAQYFSVLTGVRAIAAYMVFLSHDNPFDSEGPRSLIQNGLFSFFAVLSIGVSVFFVLSGFLITIRYERNLQLSWQWARRYLQNRVARIYPMYFLVTIFTLIGTILNAGYDPSRLWKFYNLKDKIWVVFLNLTFLRGFFDRYRFTMAGQGWSLTVEECFYLSAPLLLLGIRRQWWRILIYPLALLGIGLLLTMVGTQFHDQLFGFFGSIKFMLDWTFFGRCLEFFAGMALALYMRKSTVKAGSGLIITCLGIIWMAVCAGLMAYLERDTQVGAMNMSNYYSFLVRNAILPIGIVLLFWGLLFEQTWLKRLLETKIFDLLGKSSYSFYLIHVGVLDFFLNDFVTKNILGKFIIINFVAIALYKFVEHPMHRILASKK</sequence>
<comment type="caution">
    <text evidence="3">The sequence shown here is derived from an EMBL/GenBank/DDBJ whole genome shotgun (WGS) entry which is preliminary data.</text>
</comment>
<dbReference type="PANTHER" id="PTHR23028:SF53">
    <property type="entry name" value="ACYL_TRANSF_3 DOMAIN-CONTAINING PROTEIN"/>
    <property type="match status" value="1"/>
</dbReference>
<dbReference type="GO" id="GO:0016746">
    <property type="term" value="F:acyltransferase activity"/>
    <property type="evidence" value="ECO:0007669"/>
    <property type="project" value="UniProtKB-KW"/>
</dbReference>
<feature type="transmembrane region" description="Helical" evidence="1">
    <location>
        <begin position="247"/>
        <end position="266"/>
    </location>
</feature>
<keyword evidence="1" id="KW-1133">Transmembrane helix</keyword>
<feature type="transmembrane region" description="Helical" evidence="1">
    <location>
        <begin position="286"/>
        <end position="305"/>
    </location>
</feature>
<keyword evidence="1" id="KW-0812">Transmembrane</keyword>
<feature type="domain" description="Acyltransferase 3" evidence="2">
    <location>
        <begin position="11"/>
        <end position="346"/>
    </location>
</feature>
<feature type="transmembrane region" description="Helical" evidence="1">
    <location>
        <begin position="179"/>
        <end position="197"/>
    </location>
</feature>
<feature type="transmembrane region" description="Helical" evidence="1">
    <location>
        <begin position="43"/>
        <end position="67"/>
    </location>
</feature>
<feature type="transmembrane region" description="Helical" evidence="1">
    <location>
        <begin position="7"/>
        <end position="23"/>
    </location>
</feature>
<keyword evidence="1" id="KW-0472">Membrane</keyword>
<feature type="transmembrane region" description="Helical" evidence="1">
    <location>
        <begin position="217"/>
        <end position="235"/>
    </location>
</feature>
<keyword evidence="4" id="KW-1185">Reference proteome</keyword>
<evidence type="ECO:0000313" key="3">
    <source>
        <dbReference type="EMBL" id="MCB2408512.1"/>
    </source>
</evidence>
<evidence type="ECO:0000256" key="1">
    <source>
        <dbReference type="SAM" id="Phobius"/>
    </source>
</evidence>
<feature type="transmembrane region" description="Helical" evidence="1">
    <location>
        <begin position="88"/>
        <end position="107"/>
    </location>
</feature>
<proteinExistence type="predicted"/>
<dbReference type="Pfam" id="PF01757">
    <property type="entry name" value="Acyl_transf_3"/>
    <property type="match status" value="1"/>
</dbReference>
<keyword evidence="3" id="KW-0012">Acyltransferase</keyword>
<dbReference type="Proteomes" id="UP001165296">
    <property type="component" value="Unassembled WGS sequence"/>
</dbReference>
<dbReference type="EMBL" id="JAJADR010000002">
    <property type="protein sequence ID" value="MCB2408512.1"/>
    <property type="molecule type" value="Genomic_DNA"/>
</dbReference>
<reference evidence="3" key="1">
    <citation type="submission" date="2021-10" db="EMBL/GenBank/DDBJ databases">
        <authorList>
            <person name="Dean J.D."/>
            <person name="Kim M.K."/>
            <person name="Newey C.N."/>
            <person name="Stoker T.S."/>
            <person name="Thompson D.W."/>
            <person name="Grose J.H."/>
        </authorList>
    </citation>
    <scope>NUCLEOTIDE SEQUENCE</scope>
    <source>
        <strain evidence="3">BT178</strain>
    </source>
</reference>
<organism evidence="3 4">
    <name type="scientific">Hymenobacter lucidus</name>
    <dbReference type="NCBI Taxonomy" id="2880930"/>
    <lineage>
        <taxon>Bacteria</taxon>
        <taxon>Pseudomonadati</taxon>
        <taxon>Bacteroidota</taxon>
        <taxon>Cytophagia</taxon>
        <taxon>Cytophagales</taxon>
        <taxon>Hymenobacteraceae</taxon>
        <taxon>Hymenobacter</taxon>
    </lineage>
</organism>
<evidence type="ECO:0000259" key="2">
    <source>
        <dbReference type="Pfam" id="PF01757"/>
    </source>
</evidence>
<dbReference type="InterPro" id="IPR050879">
    <property type="entry name" value="Acyltransferase_3"/>
</dbReference>
<accession>A0ABS8ATY2</accession>
<dbReference type="PANTHER" id="PTHR23028">
    <property type="entry name" value="ACETYLTRANSFERASE"/>
    <property type="match status" value="1"/>
</dbReference>